<dbReference type="EMBL" id="GBEZ01000087">
    <property type="protein sequence ID" value="JAC84769.1"/>
    <property type="molecule type" value="Transcribed_RNA"/>
</dbReference>
<comment type="function">
    <text evidence="8">Mitochondrial intermembrane chaperone that participates in the import and insertion of some multi-pass transmembrane proteins into the mitochondrial inner membrane. Also required for the transfer of beta-barrel precursors from the TOM complex to the sorting and assembly machinery (SAM complex) of the outer membrane. Acts as a chaperone-like protein that protects the hydrophobic precursors from aggregation and guide them through the mitochondrial intermembrane space.</text>
</comment>
<keyword evidence="4 8" id="KW-0653">Protein transport</keyword>
<dbReference type="GO" id="GO:0005743">
    <property type="term" value="C:mitochondrial inner membrane"/>
    <property type="evidence" value="ECO:0007669"/>
    <property type="project" value="UniProtKB-SubCell"/>
</dbReference>
<keyword evidence="3" id="KW-0862">Zinc</keyword>
<comment type="subunit">
    <text evidence="8">Heterohexamer.</text>
</comment>
<dbReference type="InterPro" id="IPR004217">
    <property type="entry name" value="Tim10-like"/>
</dbReference>
<evidence type="ECO:0000256" key="3">
    <source>
        <dbReference type="ARBA" id="ARBA00022833"/>
    </source>
</evidence>
<dbReference type="Gene3D" id="1.10.287.810">
    <property type="entry name" value="Mitochondrial import inner membrane translocase subunit tim13 like domains"/>
    <property type="match status" value="1"/>
</dbReference>
<comment type="similarity">
    <text evidence="8">Belongs to the small Tim family.</text>
</comment>
<dbReference type="InterPro" id="IPR035427">
    <property type="entry name" value="Tim10-like_dom_sf"/>
</dbReference>
<feature type="non-terminal residue" evidence="10">
    <location>
        <position position="1"/>
    </location>
</feature>
<keyword evidence="2" id="KW-0479">Metal-binding</keyword>
<sequence>LRFPRCLSLYLPLPLNKLWVFCHVFPFTVGEGLKNMAGISASDLAGLPDDQKNTILGTIEQAQIKDSLRMYNSLVERCFVDCVDSFRRKDLDKDEEKCVTRCAEKFIKATGRTGQRFAELTQAAEEQLASKAGTPK</sequence>
<dbReference type="GO" id="GO:0046872">
    <property type="term" value="F:metal ion binding"/>
    <property type="evidence" value="ECO:0007669"/>
    <property type="project" value="UniProtKB-KW"/>
</dbReference>
<keyword evidence="7 8" id="KW-1015">Disulfide bond</keyword>
<evidence type="ECO:0000256" key="6">
    <source>
        <dbReference type="ARBA" id="ARBA00023128"/>
    </source>
</evidence>
<comment type="subcellular location">
    <subcellularLocation>
        <location evidence="8">Mitochondrion inner membrane</location>
        <topology evidence="8">Peripheral membrane protein</topology>
        <orientation evidence="8">Intermembrane side</orientation>
    </subcellularLocation>
</comment>
<dbReference type="InterPro" id="IPR050673">
    <property type="entry name" value="Mito_inner_translocase_sub"/>
</dbReference>
<name>A0A061SNW5_9CHLO</name>
<evidence type="ECO:0000256" key="5">
    <source>
        <dbReference type="ARBA" id="ARBA00023010"/>
    </source>
</evidence>
<evidence type="ECO:0000313" key="10">
    <source>
        <dbReference type="EMBL" id="JAC84769.1"/>
    </source>
</evidence>
<evidence type="ECO:0000256" key="8">
    <source>
        <dbReference type="RuleBase" id="RU367043"/>
    </source>
</evidence>
<keyword evidence="8" id="KW-0472">Membrane</keyword>
<keyword evidence="8" id="KW-0999">Mitochondrion inner membrane</keyword>
<keyword evidence="1 8" id="KW-0813">Transport</keyword>
<evidence type="ECO:0000256" key="1">
    <source>
        <dbReference type="ARBA" id="ARBA00022448"/>
    </source>
</evidence>
<dbReference type="AlphaFoldDB" id="A0A061SNW5"/>
<proteinExistence type="inferred from homology"/>
<feature type="domain" description="Tim10-like" evidence="9">
    <location>
        <begin position="60"/>
        <end position="119"/>
    </location>
</feature>
<keyword evidence="8" id="KW-0143">Chaperone</keyword>
<keyword evidence="6 8" id="KW-0496">Mitochondrion</keyword>
<evidence type="ECO:0000256" key="2">
    <source>
        <dbReference type="ARBA" id="ARBA00022723"/>
    </source>
</evidence>
<accession>A0A061SNW5</accession>
<dbReference type="GO" id="GO:0015031">
    <property type="term" value="P:protein transport"/>
    <property type="evidence" value="ECO:0007669"/>
    <property type="project" value="UniProtKB-KW"/>
</dbReference>
<evidence type="ECO:0000256" key="7">
    <source>
        <dbReference type="ARBA" id="ARBA00023157"/>
    </source>
</evidence>
<evidence type="ECO:0000259" key="9">
    <source>
        <dbReference type="Pfam" id="PF02953"/>
    </source>
</evidence>
<dbReference type="PANTHER" id="PTHR13172">
    <property type="entry name" value="MITOCHONDRIAL IMPORT INNER MEMBRANE TRANSLOCASE SUBUNIT TIM9B"/>
    <property type="match status" value="1"/>
</dbReference>
<comment type="domain">
    <text evidence="8">The twin CX3C motif contains 4 conserved Cys residues that form 2 disulfide bonds in the mitochondrial intermembrane space.</text>
</comment>
<gene>
    <name evidence="10" type="primary">TIM9</name>
    <name evidence="10" type="ORF">TSPGSL018_186</name>
</gene>
<reference evidence="10" key="1">
    <citation type="submission" date="2014-05" db="EMBL/GenBank/DDBJ databases">
        <title>The transcriptome of the halophilic microalga Tetraselmis sp. GSL018 isolated from the Great Salt Lake, Utah.</title>
        <authorList>
            <person name="Jinkerson R.E."/>
            <person name="D'Adamo S."/>
            <person name="Posewitz M.C."/>
        </authorList>
    </citation>
    <scope>NUCLEOTIDE SEQUENCE</scope>
    <source>
        <strain evidence="10">GSL018</strain>
    </source>
</reference>
<evidence type="ECO:0000256" key="4">
    <source>
        <dbReference type="ARBA" id="ARBA00022927"/>
    </source>
</evidence>
<dbReference type="SUPFAM" id="SSF144122">
    <property type="entry name" value="Tim10-like"/>
    <property type="match status" value="1"/>
</dbReference>
<keyword evidence="5 8" id="KW-0811">Translocation</keyword>
<protein>
    <recommendedName>
        <fullName evidence="8">Mitochondrial import inner membrane translocase subunit</fullName>
    </recommendedName>
</protein>
<organism evidence="10">
    <name type="scientific">Tetraselmis sp. GSL018</name>
    <dbReference type="NCBI Taxonomy" id="582737"/>
    <lineage>
        <taxon>Eukaryota</taxon>
        <taxon>Viridiplantae</taxon>
        <taxon>Chlorophyta</taxon>
        <taxon>core chlorophytes</taxon>
        <taxon>Chlorodendrophyceae</taxon>
        <taxon>Chlorodendrales</taxon>
        <taxon>Chlorodendraceae</taxon>
        <taxon>Tetraselmis</taxon>
    </lineage>
</organism>
<dbReference type="Pfam" id="PF02953">
    <property type="entry name" value="zf-Tim10_DDP"/>
    <property type="match status" value="1"/>
</dbReference>